<dbReference type="OrthoDB" id="9811244at2"/>
<sequence>MEEKTALINRLRRIEGQIKGLQKMVEEEKYCSDILMQVSAVRSAVNNVGKIVLEQHLRKCLELPQNEEDREKSIKELTELIAKYSK</sequence>
<dbReference type="GO" id="GO:0046872">
    <property type="term" value="F:metal ion binding"/>
    <property type="evidence" value="ECO:0007669"/>
    <property type="project" value="InterPro"/>
</dbReference>
<organism evidence="1 2">
    <name type="scientific">Natranaerobius trueperi</name>
    <dbReference type="NCBI Taxonomy" id="759412"/>
    <lineage>
        <taxon>Bacteria</taxon>
        <taxon>Bacillati</taxon>
        <taxon>Bacillota</taxon>
        <taxon>Clostridia</taxon>
        <taxon>Natranaerobiales</taxon>
        <taxon>Natranaerobiaceae</taxon>
        <taxon>Natranaerobius</taxon>
    </lineage>
</organism>
<protein>
    <recommendedName>
        <fullName evidence="3">Transcriptional regulator</fullName>
    </recommendedName>
</protein>
<keyword evidence="2" id="KW-1185">Reference proteome</keyword>
<accession>A0A226BZK1</accession>
<gene>
    <name evidence="1" type="ORF">CDO51_07875</name>
</gene>
<dbReference type="CDD" id="cd10148">
    <property type="entry name" value="CsoR-like_DUF156"/>
    <property type="match status" value="1"/>
</dbReference>
<evidence type="ECO:0000313" key="1">
    <source>
        <dbReference type="EMBL" id="OWZ83619.1"/>
    </source>
</evidence>
<dbReference type="Proteomes" id="UP000214588">
    <property type="component" value="Unassembled WGS sequence"/>
</dbReference>
<dbReference type="Gene3D" id="1.20.58.1000">
    <property type="entry name" value="Metal-sensitive repressor, helix protomer"/>
    <property type="match status" value="1"/>
</dbReference>
<evidence type="ECO:0000313" key="2">
    <source>
        <dbReference type="Proteomes" id="UP000214588"/>
    </source>
</evidence>
<name>A0A226BZK1_9FIRM</name>
<dbReference type="RefSeq" id="WP_089023740.1">
    <property type="nucleotide sequence ID" value="NZ_NIQC01000015.1"/>
</dbReference>
<reference evidence="1 2" key="1">
    <citation type="submission" date="2017-06" db="EMBL/GenBank/DDBJ databases">
        <title>Draft Genome Sequence of Natranaerobius trueperi halophilic, alkalithermophilic bacteria from soda lakes.</title>
        <authorList>
            <person name="Zhao B."/>
        </authorList>
    </citation>
    <scope>NUCLEOTIDE SEQUENCE [LARGE SCALE GENOMIC DNA]</scope>
    <source>
        <strain evidence="1 2">DSM 18760</strain>
    </source>
</reference>
<comment type="caution">
    <text evidence="1">The sequence shown here is derived from an EMBL/GenBank/DDBJ whole genome shotgun (WGS) entry which is preliminary data.</text>
</comment>
<evidence type="ECO:0008006" key="3">
    <source>
        <dbReference type="Google" id="ProtNLM"/>
    </source>
</evidence>
<proteinExistence type="predicted"/>
<dbReference type="InterPro" id="IPR003735">
    <property type="entry name" value="Metal_Tscrpt_repr"/>
</dbReference>
<dbReference type="PANTHER" id="PTHR33677">
    <property type="entry name" value="TRANSCRIPTIONAL REPRESSOR FRMR-RELATED"/>
    <property type="match status" value="1"/>
</dbReference>
<dbReference type="Pfam" id="PF02583">
    <property type="entry name" value="Trns_repr_metal"/>
    <property type="match status" value="1"/>
</dbReference>
<dbReference type="GO" id="GO:0003677">
    <property type="term" value="F:DNA binding"/>
    <property type="evidence" value="ECO:0007669"/>
    <property type="project" value="InterPro"/>
</dbReference>
<dbReference type="AlphaFoldDB" id="A0A226BZK1"/>
<dbReference type="GO" id="GO:0045892">
    <property type="term" value="P:negative regulation of DNA-templated transcription"/>
    <property type="evidence" value="ECO:0007669"/>
    <property type="project" value="UniProtKB-ARBA"/>
</dbReference>
<dbReference type="EMBL" id="NIQC01000015">
    <property type="protein sequence ID" value="OWZ83619.1"/>
    <property type="molecule type" value="Genomic_DNA"/>
</dbReference>
<dbReference type="InterPro" id="IPR038390">
    <property type="entry name" value="Metal_Tscrpt_repr_sf"/>
</dbReference>